<evidence type="ECO:0000313" key="3">
    <source>
        <dbReference type="Proteomes" id="UP000078389"/>
    </source>
</evidence>
<dbReference type="Proteomes" id="UP000078389">
    <property type="component" value="Unassembled WGS sequence"/>
</dbReference>
<accession>A0A178I2A4</accession>
<proteinExistence type="predicted"/>
<dbReference type="AlphaFoldDB" id="A0A178I2A4"/>
<feature type="chain" id="PRO_5008088387" description="DUF5723 domain-containing protein" evidence="1">
    <location>
        <begin position="20"/>
        <end position="384"/>
    </location>
</feature>
<evidence type="ECO:0008006" key="4">
    <source>
        <dbReference type="Google" id="ProtNLM"/>
    </source>
</evidence>
<reference evidence="2 3" key="1">
    <citation type="submission" date="2016-03" db="EMBL/GenBank/DDBJ databases">
        <title>Genome sequencing of Devosia sp. S37.</title>
        <authorList>
            <person name="Mohd Nor M."/>
        </authorList>
    </citation>
    <scope>NUCLEOTIDE SEQUENCE [LARGE SCALE GENOMIC DNA]</scope>
    <source>
        <strain evidence="2 3">S37</strain>
    </source>
</reference>
<keyword evidence="1" id="KW-0732">Signal</keyword>
<organism evidence="2 3">
    <name type="scientific">Devosia elaeis</name>
    <dbReference type="NCBI Taxonomy" id="1770058"/>
    <lineage>
        <taxon>Bacteria</taxon>
        <taxon>Pseudomonadati</taxon>
        <taxon>Pseudomonadota</taxon>
        <taxon>Alphaproteobacteria</taxon>
        <taxon>Hyphomicrobiales</taxon>
        <taxon>Devosiaceae</taxon>
        <taxon>Devosia</taxon>
    </lineage>
</organism>
<gene>
    <name evidence="2" type="ORF">A3840_03865</name>
</gene>
<feature type="signal peptide" evidence="1">
    <location>
        <begin position="1"/>
        <end position="19"/>
    </location>
</feature>
<evidence type="ECO:0000256" key="1">
    <source>
        <dbReference type="SAM" id="SignalP"/>
    </source>
</evidence>
<dbReference type="OrthoDB" id="7940308at2"/>
<name>A0A178I2A4_9HYPH</name>
<comment type="caution">
    <text evidence="2">The sequence shown here is derived from an EMBL/GenBank/DDBJ whole genome shotgun (WGS) entry which is preliminary data.</text>
</comment>
<keyword evidence="3" id="KW-1185">Reference proteome</keyword>
<sequence length="384" mass="40894">MRALVLLLAMVLFAPGVLAQSPLVLASRVESGWTSNALESPGGSPDFYLRHSHDLAVGGVVGPLALRGGLLLEQQVFRTYRGENDLTLTGGVEAGLRLGEGLSLRLGYALTQDWQGEMLDLGPVLLNISNPAREHEMLGELIAAGAGRVVTLGVDIRHRQPGPASFEGLPLPPEVIDPEIRQVTGRVDAEWAIGPGLAGLARLHWITTAVPEADRETFGREPARMARLAAGLRLRQDHWYAEAQGGFDLAWPQAAPHLRQVRPYLDAKADLAVTERLGLAARALAAMEMFEPLDGVASHRLELDFSARLALSDRVALSLGLGASREQGLYDALLVSRKTSVNGGLAVAIAPGLDAELRASHAMVEEPGVAYPVTTLGLTLGGRT</sequence>
<protein>
    <recommendedName>
        <fullName evidence="4">DUF5723 domain-containing protein</fullName>
    </recommendedName>
</protein>
<dbReference type="EMBL" id="LVVY01000064">
    <property type="protein sequence ID" value="OAM79213.1"/>
    <property type="molecule type" value="Genomic_DNA"/>
</dbReference>
<dbReference type="RefSeq" id="WP_067452124.1">
    <property type="nucleotide sequence ID" value="NZ_LVVY01000064.1"/>
</dbReference>
<evidence type="ECO:0000313" key="2">
    <source>
        <dbReference type="EMBL" id="OAM79213.1"/>
    </source>
</evidence>